<proteinExistence type="predicted"/>
<keyword evidence="5" id="KW-1185">Reference proteome</keyword>
<dbReference type="InterPro" id="IPR007930">
    <property type="entry name" value="DUF724"/>
</dbReference>
<evidence type="ECO:0000313" key="5">
    <source>
        <dbReference type="Proteomes" id="UP000215914"/>
    </source>
</evidence>
<sequence length="216" mass="25632">MIYCVFAGKKPCGNSNIPPSITECNDQKPSFEKRSSFWETIGSMEVFRLFPQDPHFRPLDNLNENARERHAIYKMVDFSGVFENMCRLRRDHPRTEFQDQLEILFELETHGFDVDSLRNRLMEMLSCKDKREALETGSKVPEDNLEIERVKVQGRNRDIKLIDGQIDELRYKRERLVKENRESKLKIIAWEKEVDKNEEAKRECDRKFNKLATAPF</sequence>
<dbReference type="STRING" id="4232.A0A251THU8"/>
<feature type="coiled-coil region" evidence="3">
    <location>
        <begin position="166"/>
        <end position="193"/>
    </location>
</feature>
<evidence type="ECO:0000313" key="4">
    <source>
        <dbReference type="EMBL" id="OTG10182.1"/>
    </source>
</evidence>
<keyword evidence="2" id="KW-0341">Growth regulation</keyword>
<dbReference type="Pfam" id="PF05266">
    <property type="entry name" value="DUF724"/>
    <property type="match status" value="1"/>
</dbReference>
<reference evidence="5" key="1">
    <citation type="journal article" date="2017" name="Nature">
        <title>The sunflower genome provides insights into oil metabolism, flowering and Asterid evolution.</title>
        <authorList>
            <person name="Badouin H."/>
            <person name="Gouzy J."/>
            <person name="Grassa C.J."/>
            <person name="Murat F."/>
            <person name="Staton S.E."/>
            <person name="Cottret L."/>
            <person name="Lelandais-Briere C."/>
            <person name="Owens G.L."/>
            <person name="Carrere S."/>
            <person name="Mayjonade B."/>
            <person name="Legrand L."/>
            <person name="Gill N."/>
            <person name="Kane N.C."/>
            <person name="Bowers J.E."/>
            <person name="Hubner S."/>
            <person name="Bellec A."/>
            <person name="Berard A."/>
            <person name="Berges H."/>
            <person name="Blanchet N."/>
            <person name="Boniface M.C."/>
            <person name="Brunel D."/>
            <person name="Catrice O."/>
            <person name="Chaidir N."/>
            <person name="Claudel C."/>
            <person name="Donnadieu C."/>
            <person name="Faraut T."/>
            <person name="Fievet G."/>
            <person name="Helmstetter N."/>
            <person name="King M."/>
            <person name="Knapp S.J."/>
            <person name="Lai Z."/>
            <person name="Le Paslier M.C."/>
            <person name="Lippi Y."/>
            <person name="Lorenzon L."/>
            <person name="Mandel J.R."/>
            <person name="Marage G."/>
            <person name="Marchand G."/>
            <person name="Marquand E."/>
            <person name="Bret-Mestries E."/>
            <person name="Morien E."/>
            <person name="Nambeesan S."/>
            <person name="Nguyen T."/>
            <person name="Pegot-Espagnet P."/>
            <person name="Pouilly N."/>
            <person name="Raftis F."/>
            <person name="Sallet E."/>
            <person name="Schiex T."/>
            <person name="Thomas J."/>
            <person name="Vandecasteele C."/>
            <person name="Vares D."/>
            <person name="Vear F."/>
            <person name="Vautrin S."/>
            <person name="Crespi M."/>
            <person name="Mangin B."/>
            <person name="Burke J.M."/>
            <person name="Salse J."/>
            <person name="Munos S."/>
            <person name="Vincourt P."/>
            <person name="Rieseberg L.H."/>
            <person name="Langlade N.B."/>
        </authorList>
    </citation>
    <scope>NUCLEOTIDE SEQUENCE [LARGE SCALE GENOMIC DNA]</scope>
    <source>
        <strain evidence="5">cv. SF193</strain>
    </source>
</reference>
<dbReference type="EMBL" id="CM007899">
    <property type="protein sequence ID" value="OTG10182.1"/>
    <property type="molecule type" value="Genomic_DNA"/>
</dbReference>
<evidence type="ECO:0000256" key="2">
    <source>
        <dbReference type="ARBA" id="ARBA00022604"/>
    </source>
</evidence>
<keyword evidence="1" id="KW-0813">Transport</keyword>
<dbReference type="OMA" id="SITECND"/>
<dbReference type="Proteomes" id="UP000215914">
    <property type="component" value="Chromosome 10"/>
</dbReference>
<keyword evidence="3" id="KW-0175">Coiled coil</keyword>
<name>A0A251THU8_HELAN</name>
<evidence type="ECO:0000256" key="3">
    <source>
        <dbReference type="SAM" id="Coils"/>
    </source>
</evidence>
<evidence type="ECO:0000256" key="1">
    <source>
        <dbReference type="ARBA" id="ARBA00022448"/>
    </source>
</evidence>
<protein>
    <submittedName>
        <fullName evidence="4">Uncharacterized protein</fullName>
    </submittedName>
</protein>
<dbReference type="InParanoid" id="A0A251THU8"/>
<dbReference type="AlphaFoldDB" id="A0A251THU8"/>
<organism evidence="4 5">
    <name type="scientific">Helianthus annuus</name>
    <name type="common">Common sunflower</name>
    <dbReference type="NCBI Taxonomy" id="4232"/>
    <lineage>
        <taxon>Eukaryota</taxon>
        <taxon>Viridiplantae</taxon>
        <taxon>Streptophyta</taxon>
        <taxon>Embryophyta</taxon>
        <taxon>Tracheophyta</taxon>
        <taxon>Spermatophyta</taxon>
        <taxon>Magnoliopsida</taxon>
        <taxon>eudicotyledons</taxon>
        <taxon>Gunneridae</taxon>
        <taxon>Pentapetalae</taxon>
        <taxon>asterids</taxon>
        <taxon>campanulids</taxon>
        <taxon>Asterales</taxon>
        <taxon>Asteraceae</taxon>
        <taxon>Asteroideae</taxon>
        <taxon>Heliantheae alliance</taxon>
        <taxon>Heliantheae</taxon>
        <taxon>Helianthus</taxon>
    </lineage>
</organism>
<accession>A0A251THU8</accession>
<gene>
    <name evidence="4" type="ORF">HannXRQ_Chr10g0284791</name>
</gene>